<comment type="caution">
    <text evidence="12">The sequence shown here is derived from an EMBL/GenBank/DDBJ whole genome shotgun (WGS) entry which is preliminary data.</text>
</comment>
<comment type="subunit">
    <text evidence="1">Monomer.</text>
</comment>
<dbReference type="PANTHER" id="PTHR43439:SF1">
    <property type="entry name" value="PHENYLACETATE-COENZYME A LIGASE"/>
    <property type="match status" value="1"/>
</dbReference>
<dbReference type="STRING" id="371731.Rsw2DRAFT_0880"/>
<dbReference type="InterPro" id="IPR045851">
    <property type="entry name" value="AMP-bd_C_sf"/>
</dbReference>
<evidence type="ECO:0000256" key="6">
    <source>
        <dbReference type="ARBA" id="ARBA00066629"/>
    </source>
</evidence>
<dbReference type="UniPathway" id="UPA00930"/>
<dbReference type="GO" id="GO:0000166">
    <property type="term" value="F:nucleotide binding"/>
    <property type="evidence" value="ECO:0007669"/>
    <property type="project" value="UniProtKB-KW"/>
</dbReference>
<dbReference type="GO" id="GO:0047475">
    <property type="term" value="F:phenylacetate-CoA ligase activity"/>
    <property type="evidence" value="ECO:0007669"/>
    <property type="project" value="UniProtKB-EC"/>
</dbReference>
<dbReference type="Pfam" id="PF14535">
    <property type="entry name" value="AMP-binding_C_2"/>
    <property type="match status" value="1"/>
</dbReference>
<proteinExistence type="inferred from homology"/>
<sequence>MRDLTPNPADLDPIETASRDEISALQRTRLQATLRHAHANMPGVAAKFAAAGVHPGDLRQLDDIARFPFTEKADLRAAYPFGMFAVPRQQLVRLHASSGTTGKPTVVGYSARDLDTWSGLMARSLRAAGTRPGDVVHVAYGYGLFTGGFGAHYGAERLGCTVVPVSGGMTPRQVTLIEDFGATTICVTPSYLLSILDEYRAQGRDPVASPLQTSMLGGEPWTNAMRAEIEGAFDMHAIDCYGLSEVMGPGVAMECVETKDGPHLWEDHFYPEIIDPDTGAVLPDGAFGELVLTSLTKEALPIIRYRTRDLTRLLPGTARTMRRIDKVLGRSDDMIILRGVNLFPGQIEEQVLAQPGLAPHFQIELSRQGRMDGMAVLVETASPCDDATRAQIAARLGKRIKQTLGMSADIRVGPPGSVARSAGKALRVVDLRPKG</sequence>
<evidence type="ECO:0000256" key="4">
    <source>
        <dbReference type="ARBA" id="ARBA00060591"/>
    </source>
</evidence>
<dbReference type="Pfam" id="PF00501">
    <property type="entry name" value="AMP-binding"/>
    <property type="match status" value="1"/>
</dbReference>
<evidence type="ECO:0000256" key="1">
    <source>
        <dbReference type="ARBA" id="ARBA00011245"/>
    </source>
</evidence>
<keyword evidence="3 9" id="KW-0547">Nucleotide-binding</keyword>
<evidence type="ECO:0000256" key="8">
    <source>
        <dbReference type="ARBA" id="ARBA00075111"/>
    </source>
</evidence>
<dbReference type="PANTHER" id="PTHR43439">
    <property type="entry name" value="PHENYLACETATE-COENZYME A LIGASE"/>
    <property type="match status" value="1"/>
</dbReference>
<evidence type="ECO:0000313" key="12">
    <source>
        <dbReference type="EMBL" id="EEW26190.1"/>
    </source>
</evidence>
<protein>
    <recommendedName>
        <fullName evidence="7 9">Phenylacetate-coenzyme A ligase</fullName>
        <ecNumber evidence="6 9">6.2.1.30</ecNumber>
    </recommendedName>
    <alternativeName>
        <fullName evidence="8 9">Phenylacetyl-CoA ligase</fullName>
    </alternativeName>
</protein>
<dbReference type="CDD" id="cd05913">
    <property type="entry name" value="PaaK"/>
    <property type="match status" value="1"/>
</dbReference>
<reference evidence="12 13" key="1">
    <citation type="submission" date="2009-08" db="EMBL/GenBank/DDBJ databases">
        <title>The draft genome of Rhodobacter sp. SW2.</title>
        <authorList>
            <consortium name="US DOE Joint Genome Institute (JGI-PGF)"/>
            <person name="Lucas S."/>
            <person name="Copeland A."/>
            <person name="Lapidus A."/>
            <person name="Glavina del Rio T."/>
            <person name="Tice H."/>
            <person name="Bruce D."/>
            <person name="Goodwin L."/>
            <person name="Pitluck S."/>
            <person name="Larimer F."/>
            <person name="Land M.L."/>
            <person name="Hauser L."/>
            <person name="Emerson D."/>
        </authorList>
    </citation>
    <scope>NUCLEOTIDE SEQUENCE [LARGE SCALE GENOMIC DNA]</scope>
    <source>
        <strain evidence="12 13">SW2</strain>
    </source>
</reference>
<keyword evidence="2 9" id="KW-0436">Ligase</keyword>
<name>C8RYK2_9RHOB</name>
<dbReference type="AlphaFoldDB" id="C8RYK2"/>
<comment type="catalytic activity">
    <reaction evidence="9">
        <text>2-phenylacetate + ATP + CoA = phenylacetyl-CoA + AMP + diphosphate</text>
        <dbReference type="Rhea" id="RHEA:20956"/>
        <dbReference type="ChEBI" id="CHEBI:18401"/>
        <dbReference type="ChEBI" id="CHEBI:30616"/>
        <dbReference type="ChEBI" id="CHEBI:33019"/>
        <dbReference type="ChEBI" id="CHEBI:57287"/>
        <dbReference type="ChEBI" id="CHEBI:57390"/>
        <dbReference type="ChEBI" id="CHEBI:456215"/>
        <dbReference type="EC" id="6.2.1.30"/>
    </reaction>
</comment>
<feature type="domain" description="AMP-dependent ligase C-terminal" evidence="11">
    <location>
        <begin position="339"/>
        <end position="432"/>
    </location>
</feature>
<dbReference type="SUPFAM" id="SSF56801">
    <property type="entry name" value="Acetyl-CoA synthetase-like"/>
    <property type="match status" value="1"/>
</dbReference>
<evidence type="ECO:0000313" key="13">
    <source>
        <dbReference type="Proteomes" id="UP000010121"/>
    </source>
</evidence>
<evidence type="ECO:0000259" key="11">
    <source>
        <dbReference type="Pfam" id="PF14535"/>
    </source>
</evidence>
<comment type="function">
    <text evidence="9">Catalyzes the activation of phenylacetic acid (PA) to phenylacetyl-CoA (PA-CoA).</text>
</comment>
<dbReference type="GO" id="GO:0010124">
    <property type="term" value="P:phenylacetate catabolic process"/>
    <property type="evidence" value="ECO:0007669"/>
    <property type="project" value="UniProtKB-UniRule"/>
</dbReference>
<keyword evidence="13" id="KW-1185">Reference proteome</keyword>
<accession>C8RYK2</accession>
<dbReference type="Proteomes" id="UP000010121">
    <property type="component" value="Unassembled WGS sequence"/>
</dbReference>
<dbReference type="RefSeq" id="WP_008028460.1">
    <property type="nucleotide sequence ID" value="NZ_ACYY01000004.1"/>
</dbReference>
<dbReference type="OrthoDB" id="580775at2"/>
<evidence type="ECO:0000259" key="10">
    <source>
        <dbReference type="Pfam" id="PF00501"/>
    </source>
</evidence>
<dbReference type="Gene3D" id="3.30.300.30">
    <property type="match status" value="1"/>
</dbReference>
<evidence type="ECO:0000256" key="5">
    <source>
        <dbReference type="ARBA" id="ARBA00061566"/>
    </source>
</evidence>
<dbReference type="InterPro" id="IPR011880">
    <property type="entry name" value="PA_CoA_ligase"/>
</dbReference>
<dbReference type="FunFam" id="3.40.50.12780:FF:000016">
    <property type="entry name" value="Phenylacetate-coenzyme A ligase"/>
    <property type="match status" value="1"/>
</dbReference>
<evidence type="ECO:0000256" key="9">
    <source>
        <dbReference type="PIRNR" id="PIRNR006444"/>
    </source>
</evidence>
<dbReference type="EC" id="6.2.1.30" evidence="6 9"/>
<evidence type="ECO:0000256" key="3">
    <source>
        <dbReference type="ARBA" id="ARBA00022741"/>
    </source>
</evidence>
<dbReference type="InterPro" id="IPR028154">
    <property type="entry name" value="AMP-dep_Lig_C"/>
</dbReference>
<organism evidence="12 13">
    <name type="scientific">Rhodobacter ferrooxidans</name>
    <dbReference type="NCBI Taxonomy" id="371731"/>
    <lineage>
        <taxon>Bacteria</taxon>
        <taxon>Pseudomonadati</taxon>
        <taxon>Pseudomonadota</taxon>
        <taxon>Alphaproteobacteria</taxon>
        <taxon>Rhodobacterales</taxon>
        <taxon>Rhodobacter group</taxon>
        <taxon>Rhodobacter</taxon>
    </lineage>
</organism>
<feature type="domain" description="AMP-dependent synthetase/ligase" evidence="10">
    <location>
        <begin position="92"/>
        <end position="292"/>
    </location>
</feature>
<gene>
    <name evidence="12" type="ORF">Rsw2DRAFT_0880</name>
</gene>
<comment type="similarity">
    <text evidence="5 9">Belongs to the phenylacetyl-CoA ligase family.</text>
</comment>
<dbReference type="InterPro" id="IPR051414">
    <property type="entry name" value="Adenylate-forming_Reductase"/>
</dbReference>
<dbReference type="eggNOG" id="COG1541">
    <property type="taxonomic scope" value="Bacteria"/>
</dbReference>
<dbReference type="InterPro" id="IPR000873">
    <property type="entry name" value="AMP-dep_synth/lig_dom"/>
</dbReference>
<dbReference type="Gene3D" id="3.40.50.12780">
    <property type="entry name" value="N-terminal domain of ligase-like"/>
    <property type="match status" value="1"/>
</dbReference>
<evidence type="ECO:0000256" key="7">
    <source>
        <dbReference type="ARBA" id="ARBA00068695"/>
    </source>
</evidence>
<dbReference type="InterPro" id="IPR042099">
    <property type="entry name" value="ANL_N_sf"/>
</dbReference>
<dbReference type="PIRSF" id="PIRSF006444">
    <property type="entry name" value="PaaK"/>
    <property type="match status" value="1"/>
</dbReference>
<comment type="pathway">
    <text evidence="4 9">Aromatic compound metabolism; phenylacetate degradation.</text>
</comment>
<dbReference type="EMBL" id="ACYY01000004">
    <property type="protein sequence ID" value="EEW26190.1"/>
    <property type="molecule type" value="Genomic_DNA"/>
</dbReference>
<evidence type="ECO:0000256" key="2">
    <source>
        <dbReference type="ARBA" id="ARBA00022598"/>
    </source>
</evidence>